<dbReference type="AlphaFoldDB" id="A0A6J6FTC1"/>
<dbReference type="EMBL" id="CAEZSR010000205">
    <property type="protein sequence ID" value="CAB4587808.1"/>
    <property type="molecule type" value="Genomic_DNA"/>
</dbReference>
<sequence length="74" mass="7512">MRIAEAVAVAGGGSLVAALAGSLLHPVVGVVLGTVALLNGAICGWRAAAARPLATLRHLLRRAHRHDDCATLDP</sequence>
<protein>
    <submittedName>
        <fullName evidence="1">Unannotated protein</fullName>
    </submittedName>
</protein>
<reference evidence="1" key="1">
    <citation type="submission" date="2020-05" db="EMBL/GenBank/DDBJ databases">
        <authorList>
            <person name="Chiriac C."/>
            <person name="Salcher M."/>
            <person name="Ghai R."/>
            <person name="Kavagutti S V."/>
        </authorList>
    </citation>
    <scope>NUCLEOTIDE SEQUENCE</scope>
</reference>
<name>A0A6J6FTC1_9ZZZZ</name>
<evidence type="ECO:0000313" key="1">
    <source>
        <dbReference type="EMBL" id="CAB4587808.1"/>
    </source>
</evidence>
<organism evidence="1">
    <name type="scientific">freshwater metagenome</name>
    <dbReference type="NCBI Taxonomy" id="449393"/>
    <lineage>
        <taxon>unclassified sequences</taxon>
        <taxon>metagenomes</taxon>
        <taxon>ecological metagenomes</taxon>
    </lineage>
</organism>
<proteinExistence type="predicted"/>
<gene>
    <name evidence="1" type="ORF">UFOPK1493_03554</name>
</gene>
<accession>A0A6J6FTC1</accession>